<dbReference type="InterPro" id="IPR016181">
    <property type="entry name" value="Acyl_CoA_acyltransferase"/>
</dbReference>
<dbReference type="EMBL" id="BPNL01000007">
    <property type="protein sequence ID" value="GJA53485.1"/>
    <property type="molecule type" value="Genomic_DNA"/>
</dbReference>
<gene>
    <name evidence="2" type="ORF">KAM348_09080</name>
</gene>
<dbReference type="SUPFAM" id="SSF55729">
    <property type="entry name" value="Acyl-CoA N-acyltransferases (Nat)"/>
    <property type="match status" value="1"/>
</dbReference>
<dbReference type="PANTHER" id="PTHR43415:SF3">
    <property type="entry name" value="GNAT-FAMILY ACETYLTRANSFERASE"/>
    <property type="match status" value="1"/>
</dbReference>
<evidence type="ECO:0000313" key="2">
    <source>
        <dbReference type="EMBL" id="GJA53485.1"/>
    </source>
</evidence>
<dbReference type="Pfam" id="PF13302">
    <property type="entry name" value="Acetyltransf_3"/>
    <property type="match status" value="1"/>
</dbReference>
<dbReference type="AlphaFoldDB" id="A0AAI9KQD6"/>
<dbReference type="PANTHER" id="PTHR43415">
    <property type="entry name" value="SPERMIDINE N(1)-ACETYLTRANSFERASE"/>
    <property type="match status" value="1"/>
</dbReference>
<proteinExistence type="predicted"/>
<feature type="domain" description="N-acetyltransferase" evidence="1">
    <location>
        <begin position="18"/>
        <end position="177"/>
    </location>
</feature>
<name>A0AAI9KQD6_AERCA</name>
<dbReference type="GO" id="GO:0016747">
    <property type="term" value="F:acyltransferase activity, transferring groups other than amino-acyl groups"/>
    <property type="evidence" value="ECO:0007669"/>
    <property type="project" value="InterPro"/>
</dbReference>
<sequence length="184" mass="20860">MKKGDILLQKKTKKDLSITIRNLTTLDITHQYCSWLNDKEINQYLESRFTEWSMHILLDYYHQKNKSELMLAIIDDDTGTHIGNIKVSEIDKNHHRAEIGIIIGDKNFWGKGIATTAIGIVADYCFDTLNIHKLTAGAYADNLASINAFISNGFIVEGQRKEHVLTPSGWSDVVLLGKIKTQKQ</sequence>
<accession>A0AAI9KQD6</accession>
<organism evidence="2 3">
    <name type="scientific">Aeromonas caviae</name>
    <name type="common">Aeromonas punctata</name>
    <dbReference type="NCBI Taxonomy" id="648"/>
    <lineage>
        <taxon>Bacteria</taxon>
        <taxon>Pseudomonadati</taxon>
        <taxon>Pseudomonadota</taxon>
        <taxon>Gammaproteobacteria</taxon>
        <taxon>Aeromonadales</taxon>
        <taxon>Aeromonadaceae</taxon>
        <taxon>Aeromonas</taxon>
    </lineage>
</organism>
<reference evidence="2" key="1">
    <citation type="submission" date="2021-07" db="EMBL/GenBank/DDBJ databases">
        <title>Draft genome sequence of carbapenem-resistant Aeromonas spp. in Japan.</title>
        <authorList>
            <person name="Maehana S."/>
            <person name="Suzuki M."/>
            <person name="Kitasato H."/>
        </authorList>
    </citation>
    <scope>NUCLEOTIDE SEQUENCE</scope>
    <source>
        <strain evidence="2">KAM348</strain>
    </source>
</reference>
<evidence type="ECO:0000313" key="3">
    <source>
        <dbReference type="Proteomes" id="UP000887009"/>
    </source>
</evidence>
<dbReference type="InterPro" id="IPR000182">
    <property type="entry name" value="GNAT_dom"/>
</dbReference>
<dbReference type="PROSITE" id="PS51186">
    <property type="entry name" value="GNAT"/>
    <property type="match status" value="1"/>
</dbReference>
<comment type="caution">
    <text evidence="2">The sequence shown here is derived from an EMBL/GenBank/DDBJ whole genome shotgun (WGS) entry which is preliminary data.</text>
</comment>
<dbReference type="RefSeq" id="WP_052815485.1">
    <property type="nucleotide sequence ID" value="NZ_BPNL01000007.1"/>
</dbReference>
<evidence type="ECO:0000259" key="1">
    <source>
        <dbReference type="PROSITE" id="PS51186"/>
    </source>
</evidence>
<dbReference type="Proteomes" id="UP000887009">
    <property type="component" value="Unassembled WGS sequence"/>
</dbReference>
<protein>
    <submittedName>
        <fullName evidence="2">N-acetyltransferase</fullName>
    </submittedName>
</protein>
<dbReference type="Gene3D" id="3.40.630.30">
    <property type="match status" value="1"/>
</dbReference>